<keyword evidence="5" id="KW-0326">Glycosidase</keyword>
<sequence>MYKQYNIGRLRLNDQNYAACQALRGTNVQLMLGVPNEELQSTASSQDYANTWIQNNVQNYEDVNFKYIAIGNKIEPNSPYAQFLFSAMENIQTIIYNANLGYKNIKVSTPNYQVALSESYPPSIGSFTSEYQSLLDPIIGFLVKHKYPLLVNIYPYFSYIGNIQNIHLEYALLTTPSVEVQGGKHGYRNIFYAIFYAFYSALEKTKWGSLKIVVSKTSWPSEGGPATSFEYASTYNSNLIRHVKVGTPKRPNMPIETYMFAMFNENLKTPNYVKNLELFYPNKLPKFQIKFS</sequence>
<evidence type="ECO:0000256" key="3">
    <source>
        <dbReference type="ARBA" id="ARBA00012780"/>
    </source>
</evidence>
<dbReference type="Proteomes" id="UP000594261">
    <property type="component" value="Chromosome 3"/>
</dbReference>
<evidence type="ECO:0000256" key="4">
    <source>
        <dbReference type="ARBA" id="ARBA00022801"/>
    </source>
</evidence>
<dbReference type="Gramene" id="QL03p000835:mrna">
    <property type="protein sequence ID" value="QL03p000835:mrna:CDS:1"/>
    <property type="gene ID" value="QL03p000835"/>
</dbReference>
<name>A0A7N2L3I7_QUELO</name>
<keyword evidence="10" id="KW-1185">Reference proteome</keyword>
<comment type="catalytic activity">
    <reaction evidence="1">
        <text>Hydrolysis of (1-&gt;3)-beta-D-glucosidic linkages in (1-&gt;3)-beta-D-glucans.</text>
        <dbReference type="EC" id="3.2.1.39"/>
    </reaction>
</comment>
<dbReference type="PANTHER" id="PTHR32227">
    <property type="entry name" value="GLUCAN ENDO-1,3-BETA-GLUCOSIDASE BG1-RELATED-RELATED"/>
    <property type="match status" value="1"/>
</dbReference>
<dbReference type="EMBL" id="LRBV02000003">
    <property type="status" value="NOT_ANNOTATED_CDS"/>
    <property type="molecule type" value="Genomic_DNA"/>
</dbReference>
<organism evidence="9 10">
    <name type="scientific">Quercus lobata</name>
    <name type="common">Valley oak</name>
    <dbReference type="NCBI Taxonomy" id="97700"/>
    <lineage>
        <taxon>Eukaryota</taxon>
        <taxon>Viridiplantae</taxon>
        <taxon>Streptophyta</taxon>
        <taxon>Embryophyta</taxon>
        <taxon>Tracheophyta</taxon>
        <taxon>Spermatophyta</taxon>
        <taxon>Magnoliopsida</taxon>
        <taxon>eudicotyledons</taxon>
        <taxon>Gunneridae</taxon>
        <taxon>Pentapetalae</taxon>
        <taxon>rosids</taxon>
        <taxon>fabids</taxon>
        <taxon>Fagales</taxon>
        <taxon>Fagaceae</taxon>
        <taxon>Quercus</taxon>
    </lineage>
</organism>
<reference evidence="9" key="2">
    <citation type="submission" date="2021-01" db="UniProtKB">
        <authorList>
            <consortium name="EnsemblPlants"/>
        </authorList>
    </citation>
    <scope>IDENTIFICATION</scope>
</reference>
<evidence type="ECO:0000256" key="5">
    <source>
        <dbReference type="ARBA" id="ARBA00023295"/>
    </source>
</evidence>
<dbReference type="Pfam" id="PF00332">
    <property type="entry name" value="Glyco_hydro_17"/>
    <property type="match status" value="1"/>
</dbReference>
<evidence type="ECO:0000313" key="9">
    <source>
        <dbReference type="EnsemblPlants" id="QL03p000835:mrna:CDS:1"/>
    </source>
</evidence>
<dbReference type="InterPro" id="IPR000490">
    <property type="entry name" value="Glyco_hydro_17"/>
</dbReference>
<dbReference type="GO" id="GO:0005975">
    <property type="term" value="P:carbohydrate metabolic process"/>
    <property type="evidence" value="ECO:0007669"/>
    <property type="project" value="InterPro"/>
</dbReference>
<dbReference type="EC" id="3.2.1.39" evidence="3"/>
<dbReference type="InterPro" id="IPR044965">
    <property type="entry name" value="Glyco_hydro_17_plant"/>
</dbReference>
<keyword evidence="4" id="KW-0378">Hydrolase</keyword>
<reference evidence="9 10" key="1">
    <citation type="journal article" date="2016" name="G3 (Bethesda)">
        <title>First Draft Assembly and Annotation of the Genome of a California Endemic Oak Quercus lobata Nee (Fagaceae).</title>
        <authorList>
            <person name="Sork V.L."/>
            <person name="Fitz-Gibbon S.T."/>
            <person name="Puiu D."/>
            <person name="Crepeau M."/>
            <person name="Gugger P.F."/>
            <person name="Sherman R."/>
            <person name="Stevens K."/>
            <person name="Langley C.H."/>
            <person name="Pellegrini M."/>
            <person name="Salzberg S.L."/>
        </authorList>
    </citation>
    <scope>NUCLEOTIDE SEQUENCE [LARGE SCALE GENOMIC DNA]</scope>
    <source>
        <strain evidence="9 10">cv. SW786</strain>
    </source>
</reference>
<evidence type="ECO:0000256" key="2">
    <source>
        <dbReference type="ARBA" id="ARBA00008773"/>
    </source>
</evidence>
<evidence type="ECO:0000256" key="6">
    <source>
        <dbReference type="ARBA" id="ARBA00033335"/>
    </source>
</evidence>
<evidence type="ECO:0000256" key="7">
    <source>
        <dbReference type="ARBA" id="ARBA00033417"/>
    </source>
</evidence>
<dbReference type="AlphaFoldDB" id="A0A7N2L3I7"/>
<dbReference type="FunFam" id="3.20.20.80:FF:000010">
    <property type="entry name" value="glucan endo-1,3-beta-glucosidase, basic"/>
    <property type="match status" value="1"/>
</dbReference>
<protein>
    <recommendedName>
        <fullName evidence="3">glucan endo-1,3-beta-D-glucosidase</fullName>
        <ecNumber evidence="3">3.2.1.39</ecNumber>
    </recommendedName>
    <alternativeName>
        <fullName evidence="6">(1-&gt;3)-beta-glucan endohydrolase</fullName>
    </alternativeName>
    <alternativeName>
        <fullName evidence="7">Beta-1,3-endoglucanase</fullName>
    </alternativeName>
</protein>
<evidence type="ECO:0000313" key="10">
    <source>
        <dbReference type="Proteomes" id="UP000594261"/>
    </source>
</evidence>
<proteinExistence type="inferred from homology"/>
<comment type="similarity">
    <text evidence="2 8">Belongs to the glycosyl hydrolase 17 family.</text>
</comment>
<dbReference type="InParanoid" id="A0A7N2L3I7"/>
<evidence type="ECO:0000256" key="8">
    <source>
        <dbReference type="RuleBase" id="RU004335"/>
    </source>
</evidence>
<dbReference type="SUPFAM" id="SSF51445">
    <property type="entry name" value="(Trans)glycosidases"/>
    <property type="match status" value="1"/>
</dbReference>
<dbReference type="GO" id="GO:0042973">
    <property type="term" value="F:glucan endo-1,3-beta-D-glucosidase activity"/>
    <property type="evidence" value="ECO:0007669"/>
    <property type="project" value="UniProtKB-EC"/>
</dbReference>
<evidence type="ECO:0000256" key="1">
    <source>
        <dbReference type="ARBA" id="ARBA00000382"/>
    </source>
</evidence>
<dbReference type="InterPro" id="IPR017853">
    <property type="entry name" value="GH"/>
</dbReference>
<dbReference type="Gene3D" id="3.20.20.80">
    <property type="entry name" value="Glycosidases"/>
    <property type="match status" value="1"/>
</dbReference>
<dbReference type="EnsemblPlants" id="QL03p000835:mrna">
    <property type="protein sequence ID" value="QL03p000835:mrna:CDS:1"/>
    <property type="gene ID" value="QL03p000835"/>
</dbReference>
<accession>A0A7N2L3I7</accession>